<keyword evidence="8" id="KW-0067">ATP-binding</keyword>
<dbReference type="GO" id="GO:0004592">
    <property type="term" value="F:pantoate-beta-alanine ligase activity"/>
    <property type="evidence" value="ECO:0007669"/>
    <property type="project" value="UniProtKB-EC"/>
</dbReference>
<protein>
    <recommendedName>
        <fullName evidence="4">Pantoate--beta-alanine ligase</fullName>
        <ecNumber evidence="3">6.3.2.1</ecNumber>
    </recommendedName>
    <alternativeName>
        <fullName evidence="10">Pantoate-activating enzyme</fullName>
    </alternativeName>
    <alternativeName>
        <fullName evidence="9">Pantothenate synthetase</fullName>
    </alternativeName>
</protein>
<organism evidence="12 13">
    <name type="scientific">Micractinium conductrix</name>
    <dbReference type="NCBI Taxonomy" id="554055"/>
    <lineage>
        <taxon>Eukaryota</taxon>
        <taxon>Viridiplantae</taxon>
        <taxon>Chlorophyta</taxon>
        <taxon>core chlorophytes</taxon>
        <taxon>Trebouxiophyceae</taxon>
        <taxon>Chlorellales</taxon>
        <taxon>Chlorellaceae</taxon>
        <taxon>Chlorella clade</taxon>
        <taxon>Micractinium</taxon>
    </lineage>
</organism>
<dbReference type="PANTHER" id="PTHR21299:SF1">
    <property type="entry name" value="PANTOATE--BETA-ALANINE LIGASE"/>
    <property type="match status" value="1"/>
</dbReference>
<dbReference type="NCBIfam" id="TIGR00018">
    <property type="entry name" value="panC"/>
    <property type="match status" value="1"/>
</dbReference>
<dbReference type="Gene3D" id="3.30.1300.10">
    <property type="entry name" value="Pantoate-beta-alanine ligase, C-terminal domain"/>
    <property type="match status" value="1"/>
</dbReference>
<dbReference type="UniPathway" id="UPA00028">
    <property type="reaction ID" value="UER00005"/>
</dbReference>
<comment type="catalytic activity">
    <reaction evidence="11">
        <text>(R)-pantoate + beta-alanine + ATP = (R)-pantothenate + AMP + diphosphate + H(+)</text>
        <dbReference type="Rhea" id="RHEA:10912"/>
        <dbReference type="ChEBI" id="CHEBI:15378"/>
        <dbReference type="ChEBI" id="CHEBI:15980"/>
        <dbReference type="ChEBI" id="CHEBI:29032"/>
        <dbReference type="ChEBI" id="CHEBI:30616"/>
        <dbReference type="ChEBI" id="CHEBI:33019"/>
        <dbReference type="ChEBI" id="CHEBI:57966"/>
        <dbReference type="ChEBI" id="CHEBI:456215"/>
        <dbReference type="EC" id="6.3.2.1"/>
    </reaction>
</comment>
<dbReference type="EMBL" id="LHPF02000005">
    <property type="protein sequence ID" value="PSC74190.1"/>
    <property type="molecule type" value="Genomic_DNA"/>
</dbReference>
<dbReference type="HAMAP" id="MF_00158">
    <property type="entry name" value="PanC"/>
    <property type="match status" value="1"/>
</dbReference>
<dbReference type="STRING" id="554055.A0A2P6VJF2"/>
<gene>
    <name evidence="12" type="ORF">C2E20_2845</name>
</gene>
<keyword evidence="6" id="KW-0566">Pantothenate biosynthesis</keyword>
<reference evidence="12 13" key="1">
    <citation type="journal article" date="2018" name="Plant J.">
        <title>Genome sequences of Chlorella sorokiniana UTEX 1602 and Micractinium conductrix SAG 241.80: implications to maltose excretion by a green alga.</title>
        <authorList>
            <person name="Arriola M.B."/>
            <person name="Velmurugan N."/>
            <person name="Zhang Y."/>
            <person name="Plunkett M.H."/>
            <person name="Hondzo H."/>
            <person name="Barney B.M."/>
        </authorList>
    </citation>
    <scope>NUCLEOTIDE SEQUENCE [LARGE SCALE GENOMIC DNA]</scope>
    <source>
        <strain evidence="12 13">SAG 241.80</strain>
    </source>
</reference>
<evidence type="ECO:0000256" key="4">
    <source>
        <dbReference type="ARBA" id="ARBA00015647"/>
    </source>
</evidence>
<dbReference type="SUPFAM" id="SSF52374">
    <property type="entry name" value="Nucleotidylyl transferase"/>
    <property type="match status" value="1"/>
</dbReference>
<evidence type="ECO:0000256" key="1">
    <source>
        <dbReference type="ARBA" id="ARBA00004990"/>
    </source>
</evidence>
<evidence type="ECO:0000313" key="13">
    <source>
        <dbReference type="Proteomes" id="UP000239649"/>
    </source>
</evidence>
<accession>A0A2P6VJF2</accession>
<dbReference type="Proteomes" id="UP000239649">
    <property type="component" value="Unassembled WGS sequence"/>
</dbReference>
<evidence type="ECO:0000256" key="3">
    <source>
        <dbReference type="ARBA" id="ARBA00012219"/>
    </source>
</evidence>
<dbReference type="EC" id="6.3.2.1" evidence="3"/>
<comment type="similarity">
    <text evidence="2">Belongs to the pantothenate synthetase family.</text>
</comment>
<evidence type="ECO:0000256" key="7">
    <source>
        <dbReference type="ARBA" id="ARBA00022741"/>
    </source>
</evidence>
<dbReference type="Pfam" id="PF02569">
    <property type="entry name" value="Pantoate_ligase"/>
    <property type="match status" value="1"/>
</dbReference>
<evidence type="ECO:0000256" key="10">
    <source>
        <dbReference type="ARBA" id="ARBA00032806"/>
    </source>
</evidence>
<dbReference type="AlphaFoldDB" id="A0A2P6VJF2"/>
<dbReference type="GO" id="GO:0005524">
    <property type="term" value="F:ATP binding"/>
    <property type="evidence" value="ECO:0007669"/>
    <property type="project" value="UniProtKB-KW"/>
</dbReference>
<dbReference type="GO" id="GO:0015940">
    <property type="term" value="P:pantothenate biosynthetic process"/>
    <property type="evidence" value="ECO:0007669"/>
    <property type="project" value="UniProtKB-UniPathway"/>
</dbReference>
<comment type="pathway">
    <text evidence="1">Cofactor biosynthesis; (R)-pantothenate biosynthesis; (R)-pantothenate from (R)-pantoate and beta-alanine: step 1/1.</text>
</comment>
<evidence type="ECO:0000256" key="8">
    <source>
        <dbReference type="ARBA" id="ARBA00022840"/>
    </source>
</evidence>
<keyword evidence="5 12" id="KW-0436">Ligase</keyword>
<sequence>MSSPAPQVFRTAAEMRAWSREQRRQGKTVGFVPTMGFLHDGHVSLVKAACKRCNVVAASIYVNPTQFSKNEDFGVYPRSEAEDLRKLAEAGCSAVFMPASLYRPGSGSGGSGGGQDATMVVGAAEEVDPDAHETWVSLDRLSQGLCARSRPHFFRGVCTVVTKLFHIVEPDAAFFGRKDYQQWRVIERMARDLDMAVEVVGMPIVREADGLAMSSRNALLTPENRQRSVSISRALADAQRAATSGEPADATALQARVAEAVAAGGGRVDYVEVAHARTLRPLSGDVRGQPVLLAAAAFFGSVRLIDNVDFEA</sequence>
<keyword evidence="7" id="KW-0547">Nucleotide-binding</keyword>
<evidence type="ECO:0000256" key="5">
    <source>
        <dbReference type="ARBA" id="ARBA00022598"/>
    </source>
</evidence>
<dbReference type="InterPro" id="IPR042176">
    <property type="entry name" value="Pantoate_ligase_C"/>
</dbReference>
<dbReference type="InterPro" id="IPR003721">
    <property type="entry name" value="Pantoate_ligase"/>
</dbReference>
<dbReference type="GO" id="GO:0005829">
    <property type="term" value="C:cytosol"/>
    <property type="evidence" value="ECO:0007669"/>
    <property type="project" value="TreeGrafter"/>
</dbReference>
<proteinExistence type="inferred from homology"/>
<dbReference type="OrthoDB" id="2020436at2759"/>
<keyword evidence="13" id="KW-1185">Reference proteome</keyword>
<name>A0A2P6VJF2_9CHLO</name>
<evidence type="ECO:0000256" key="6">
    <source>
        <dbReference type="ARBA" id="ARBA00022655"/>
    </source>
</evidence>
<evidence type="ECO:0000256" key="11">
    <source>
        <dbReference type="ARBA" id="ARBA00048258"/>
    </source>
</evidence>
<evidence type="ECO:0000256" key="2">
    <source>
        <dbReference type="ARBA" id="ARBA00009256"/>
    </source>
</evidence>
<dbReference type="PANTHER" id="PTHR21299">
    <property type="entry name" value="CYTIDYLATE KINASE/PANTOATE-BETA-ALANINE LIGASE"/>
    <property type="match status" value="1"/>
</dbReference>
<dbReference type="InterPro" id="IPR014729">
    <property type="entry name" value="Rossmann-like_a/b/a_fold"/>
</dbReference>
<evidence type="ECO:0000256" key="9">
    <source>
        <dbReference type="ARBA" id="ARBA00029902"/>
    </source>
</evidence>
<dbReference type="Gene3D" id="3.40.50.620">
    <property type="entry name" value="HUPs"/>
    <property type="match status" value="1"/>
</dbReference>
<evidence type="ECO:0000313" key="12">
    <source>
        <dbReference type="EMBL" id="PSC74190.1"/>
    </source>
</evidence>
<dbReference type="CDD" id="cd00560">
    <property type="entry name" value="PanC"/>
    <property type="match status" value="1"/>
</dbReference>
<comment type="caution">
    <text evidence="12">The sequence shown here is derived from an EMBL/GenBank/DDBJ whole genome shotgun (WGS) entry which is preliminary data.</text>
</comment>